<dbReference type="EMBL" id="JAKMXF010000298">
    <property type="protein sequence ID" value="KAI6652672.1"/>
    <property type="molecule type" value="Genomic_DNA"/>
</dbReference>
<protein>
    <recommendedName>
        <fullName evidence="4">Emopamil-binding protein</fullName>
    </recommendedName>
</protein>
<keyword evidence="1" id="KW-0812">Transmembrane</keyword>
<evidence type="ECO:0000256" key="1">
    <source>
        <dbReference type="SAM" id="Phobius"/>
    </source>
</evidence>
<dbReference type="Proteomes" id="UP001165289">
    <property type="component" value="Unassembled WGS sequence"/>
</dbReference>
<reference evidence="2 3" key="1">
    <citation type="journal article" date="2023" name="BMC Biol.">
        <title>The compact genome of the sponge Oopsacas minuta (Hexactinellida) is lacking key metazoan core genes.</title>
        <authorList>
            <person name="Santini S."/>
            <person name="Schenkelaars Q."/>
            <person name="Jourda C."/>
            <person name="Duchesne M."/>
            <person name="Belahbib H."/>
            <person name="Rocher C."/>
            <person name="Selva M."/>
            <person name="Riesgo A."/>
            <person name="Vervoort M."/>
            <person name="Leys S.P."/>
            <person name="Kodjabachian L."/>
            <person name="Le Bivic A."/>
            <person name="Borchiellini C."/>
            <person name="Claverie J.M."/>
            <person name="Renard E."/>
        </authorList>
    </citation>
    <scope>NUCLEOTIDE SEQUENCE [LARGE SCALE GENOMIC DNA]</scope>
    <source>
        <strain evidence="2">SPO-2</strain>
    </source>
</reference>
<feature type="transmembrane region" description="Helical" evidence="1">
    <location>
        <begin position="163"/>
        <end position="187"/>
    </location>
</feature>
<evidence type="ECO:0000313" key="3">
    <source>
        <dbReference type="Proteomes" id="UP001165289"/>
    </source>
</evidence>
<comment type="caution">
    <text evidence="2">The sequence shown here is derived from an EMBL/GenBank/DDBJ whole genome shotgun (WGS) entry which is preliminary data.</text>
</comment>
<proteinExistence type="predicted"/>
<accession>A0AAV7JV33</accession>
<keyword evidence="1" id="KW-1133">Transmembrane helix</keyword>
<feature type="transmembrane region" description="Helical" evidence="1">
    <location>
        <begin position="6"/>
        <end position="28"/>
    </location>
</feature>
<sequence>MGKEELIFGSILMGVILGSVMIISHLISKYLPSSAKIPQFIYTWLIFTSIITLWDLGFVLNRPHSISNPIWKASYGIYIEVDTLYDDLNDDFIYSVALMNLVEVVLNIISLLTLCTRNYKGASILALIASSMTLSKTMLYFMMEVVGGFKHTGHNDAITLFTFYLFPNLIWIFVPLIAIYSISLAFIDGQIKVE</sequence>
<evidence type="ECO:0000313" key="2">
    <source>
        <dbReference type="EMBL" id="KAI6652672.1"/>
    </source>
</evidence>
<dbReference type="PANTHER" id="PTHR37919">
    <property type="entry name" value="PROTEIN CBG05606"/>
    <property type="match status" value="1"/>
</dbReference>
<feature type="transmembrane region" description="Helical" evidence="1">
    <location>
        <begin position="92"/>
        <end position="112"/>
    </location>
</feature>
<feature type="transmembrane region" description="Helical" evidence="1">
    <location>
        <begin position="40"/>
        <end position="60"/>
    </location>
</feature>
<keyword evidence="3" id="KW-1185">Reference proteome</keyword>
<evidence type="ECO:0008006" key="4">
    <source>
        <dbReference type="Google" id="ProtNLM"/>
    </source>
</evidence>
<name>A0AAV7JV33_9METZ</name>
<keyword evidence="1" id="KW-0472">Membrane</keyword>
<dbReference type="AlphaFoldDB" id="A0AAV7JV33"/>
<feature type="transmembrane region" description="Helical" evidence="1">
    <location>
        <begin position="124"/>
        <end position="143"/>
    </location>
</feature>
<organism evidence="2 3">
    <name type="scientific">Oopsacas minuta</name>
    <dbReference type="NCBI Taxonomy" id="111878"/>
    <lineage>
        <taxon>Eukaryota</taxon>
        <taxon>Metazoa</taxon>
        <taxon>Porifera</taxon>
        <taxon>Hexactinellida</taxon>
        <taxon>Hexasterophora</taxon>
        <taxon>Lyssacinosida</taxon>
        <taxon>Leucopsacidae</taxon>
        <taxon>Oopsacas</taxon>
    </lineage>
</organism>
<dbReference type="PANTHER" id="PTHR37919:SF2">
    <property type="entry name" value="EXPERA DOMAIN-CONTAINING PROTEIN"/>
    <property type="match status" value="1"/>
</dbReference>
<gene>
    <name evidence="2" type="ORF">LOD99_4455</name>
</gene>